<dbReference type="PANTHER" id="PTHR43646:SF2">
    <property type="entry name" value="GLYCOSYLTRANSFERASE 2-LIKE DOMAIN-CONTAINING PROTEIN"/>
    <property type="match status" value="1"/>
</dbReference>
<dbReference type="InterPro" id="IPR029044">
    <property type="entry name" value="Nucleotide-diphossugar_trans"/>
</dbReference>
<feature type="region of interest" description="Disordered" evidence="6">
    <location>
        <begin position="309"/>
        <end position="341"/>
    </location>
</feature>
<dbReference type="AlphaFoldDB" id="A0A517Y767"/>
<evidence type="ECO:0000256" key="2">
    <source>
        <dbReference type="ARBA" id="ARBA00022475"/>
    </source>
</evidence>
<dbReference type="CDD" id="cd00761">
    <property type="entry name" value="Glyco_tranf_GTA_type"/>
    <property type="match status" value="1"/>
</dbReference>
<comment type="subcellular location">
    <subcellularLocation>
        <location evidence="1">Cell membrane</location>
    </subcellularLocation>
</comment>
<protein>
    <recommendedName>
        <fullName evidence="9">Glycosyltransferase</fullName>
    </recommendedName>
</protein>
<evidence type="ECO:0008006" key="9">
    <source>
        <dbReference type="Google" id="ProtNLM"/>
    </source>
</evidence>
<gene>
    <name evidence="7" type="ORF">ETAA8_11430</name>
</gene>
<reference evidence="7 8" key="1">
    <citation type="submission" date="2019-02" db="EMBL/GenBank/DDBJ databases">
        <title>Deep-cultivation of Planctomycetes and their phenomic and genomic characterization uncovers novel biology.</title>
        <authorList>
            <person name="Wiegand S."/>
            <person name="Jogler M."/>
            <person name="Boedeker C."/>
            <person name="Pinto D."/>
            <person name="Vollmers J."/>
            <person name="Rivas-Marin E."/>
            <person name="Kohn T."/>
            <person name="Peeters S.H."/>
            <person name="Heuer A."/>
            <person name="Rast P."/>
            <person name="Oberbeckmann S."/>
            <person name="Bunk B."/>
            <person name="Jeske O."/>
            <person name="Meyerdierks A."/>
            <person name="Storesund J.E."/>
            <person name="Kallscheuer N."/>
            <person name="Luecker S."/>
            <person name="Lage O.M."/>
            <person name="Pohl T."/>
            <person name="Merkel B.J."/>
            <person name="Hornburger P."/>
            <person name="Mueller R.-W."/>
            <person name="Bruemmer F."/>
            <person name="Labrenz M."/>
            <person name="Spormann A.M."/>
            <person name="Op den Camp H."/>
            <person name="Overmann J."/>
            <person name="Amann R."/>
            <person name="Jetten M.S.M."/>
            <person name="Mascher T."/>
            <person name="Medema M.H."/>
            <person name="Devos D.P."/>
            <person name="Kaster A.-K."/>
            <person name="Ovreas L."/>
            <person name="Rohde M."/>
            <person name="Galperin M.Y."/>
            <person name="Jogler C."/>
        </authorList>
    </citation>
    <scope>NUCLEOTIDE SEQUENCE [LARGE SCALE GENOMIC DNA]</scope>
    <source>
        <strain evidence="7 8">ETA_A8</strain>
    </source>
</reference>
<name>A0A517Y767_9BACT</name>
<evidence type="ECO:0000256" key="5">
    <source>
        <dbReference type="ARBA" id="ARBA00023136"/>
    </source>
</evidence>
<sequence length="341" mass="36939">MMRAWHLPAEFLPRKVLPVPRLSIVIPCLGGATEFEDTLVSVLQNRPAQCEVIVVHALPYDDPYGLQDEVRFIRVSGKPGLVQLANTGIEAAKSEIVHILGCRLTVQEGWAETALQHFKNSQIAAVSPLIVAPHDQQVTAAGVSYGAGGRRKIVGAGLAQANHKLNKLKVAGPTLEAGFYRREALLALGGWQELVGDVAADVDLAQSLIALDLTTVVATDSVLHELRPAARSAGFAYGRALERLFWRQYASANPAWAIICHMLVVMFETATRLPNGDALTTLLGRAVGLMHAGTTSKYRHSLEQSRQALEAAAEPSTLSMSAAREERMYSAPETQQRRRAA</sequence>
<keyword evidence="4" id="KW-0808">Transferase</keyword>
<keyword evidence="3" id="KW-0328">Glycosyltransferase</keyword>
<organism evidence="7 8">
    <name type="scientific">Anatilimnocola aggregata</name>
    <dbReference type="NCBI Taxonomy" id="2528021"/>
    <lineage>
        <taxon>Bacteria</taxon>
        <taxon>Pseudomonadati</taxon>
        <taxon>Planctomycetota</taxon>
        <taxon>Planctomycetia</taxon>
        <taxon>Pirellulales</taxon>
        <taxon>Pirellulaceae</taxon>
        <taxon>Anatilimnocola</taxon>
    </lineage>
</organism>
<evidence type="ECO:0000313" key="8">
    <source>
        <dbReference type="Proteomes" id="UP000315017"/>
    </source>
</evidence>
<dbReference type="GO" id="GO:0016757">
    <property type="term" value="F:glycosyltransferase activity"/>
    <property type="evidence" value="ECO:0007669"/>
    <property type="project" value="UniProtKB-KW"/>
</dbReference>
<dbReference type="KEGG" id="aagg:ETAA8_11430"/>
<keyword evidence="8" id="KW-1185">Reference proteome</keyword>
<evidence type="ECO:0000256" key="1">
    <source>
        <dbReference type="ARBA" id="ARBA00004236"/>
    </source>
</evidence>
<evidence type="ECO:0000256" key="3">
    <source>
        <dbReference type="ARBA" id="ARBA00022676"/>
    </source>
</evidence>
<dbReference type="Proteomes" id="UP000315017">
    <property type="component" value="Chromosome"/>
</dbReference>
<keyword evidence="2" id="KW-1003">Cell membrane</keyword>
<dbReference type="PANTHER" id="PTHR43646">
    <property type="entry name" value="GLYCOSYLTRANSFERASE"/>
    <property type="match status" value="1"/>
</dbReference>
<proteinExistence type="predicted"/>
<dbReference type="SUPFAM" id="SSF53448">
    <property type="entry name" value="Nucleotide-diphospho-sugar transferases"/>
    <property type="match status" value="1"/>
</dbReference>
<evidence type="ECO:0000256" key="4">
    <source>
        <dbReference type="ARBA" id="ARBA00022679"/>
    </source>
</evidence>
<keyword evidence="5" id="KW-0472">Membrane</keyword>
<accession>A0A517Y767</accession>
<dbReference type="Gene3D" id="3.90.550.10">
    <property type="entry name" value="Spore Coat Polysaccharide Biosynthesis Protein SpsA, Chain A"/>
    <property type="match status" value="1"/>
</dbReference>
<dbReference type="EMBL" id="CP036274">
    <property type="protein sequence ID" value="QDU26070.1"/>
    <property type="molecule type" value="Genomic_DNA"/>
</dbReference>
<dbReference type="GO" id="GO:0005886">
    <property type="term" value="C:plasma membrane"/>
    <property type="evidence" value="ECO:0007669"/>
    <property type="project" value="UniProtKB-SubCell"/>
</dbReference>
<evidence type="ECO:0000313" key="7">
    <source>
        <dbReference type="EMBL" id="QDU26070.1"/>
    </source>
</evidence>
<evidence type="ECO:0000256" key="6">
    <source>
        <dbReference type="SAM" id="MobiDB-lite"/>
    </source>
</evidence>